<gene>
    <name evidence="2" type="ORF">SAMN02982985_04715</name>
</gene>
<keyword evidence="2" id="KW-0687">Ribonucleoprotein</keyword>
<name>A0A1I4SB52_9BURK</name>
<reference evidence="2 3" key="1">
    <citation type="submission" date="2016-10" db="EMBL/GenBank/DDBJ databases">
        <authorList>
            <person name="de Groot N.N."/>
        </authorList>
    </citation>
    <scope>NUCLEOTIDE SEQUENCE [LARGE SCALE GENOMIC DNA]</scope>
    <source>
        <strain evidence="2 3">ATCC 43154</strain>
    </source>
</reference>
<dbReference type="NCBIfam" id="TIGR03604">
    <property type="entry name" value="TOMM_cyclo_SagD"/>
    <property type="match status" value="1"/>
</dbReference>
<dbReference type="PANTHER" id="PTHR37809:SF1">
    <property type="entry name" value="RIBOSOMAL PROTEIN S12 METHYLTHIOTRANSFERASE ACCESSORY FACTOR YCAO"/>
    <property type="match status" value="1"/>
</dbReference>
<dbReference type="Gene3D" id="3.30.160.660">
    <property type="match status" value="1"/>
</dbReference>
<proteinExistence type="predicted"/>
<dbReference type="GO" id="GO:0016740">
    <property type="term" value="F:transferase activity"/>
    <property type="evidence" value="ECO:0007669"/>
    <property type="project" value="UniProtKB-KW"/>
</dbReference>
<dbReference type="PROSITE" id="PS51664">
    <property type="entry name" value="YCAO"/>
    <property type="match status" value="1"/>
</dbReference>
<accession>A0A1I4SB52</accession>
<evidence type="ECO:0000259" key="1">
    <source>
        <dbReference type="PROSITE" id="PS51664"/>
    </source>
</evidence>
<keyword evidence="2" id="KW-0808">Transferase</keyword>
<evidence type="ECO:0000313" key="3">
    <source>
        <dbReference type="Proteomes" id="UP000199470"/>
    </source>
</evidence>
<keyword evidence="3" id="KW-1185">Reference proteome</keyword>
<dbReference type="Gene3D" id="3.30.40.250">
    <property type="match status" value="1"/>
</dbReference>
<dbReference type="Gene3D" id="3.30.1330.230">
    <property type="match status" value="1"/>
</dbReference>
<dbReference type="PANTHER" id="PTHR37809">
    <property type="entry name" value="RIBOSOMAL PROTEIN S12 METHYLTHIOTRANSFERASE ACCESSORY FACTOR YCAO"/>
    <property type="match status" value="1"/>
</dbReference>
<dbReference type="OrthoDB" id="2379922at2"/>
<organism evidence="2 3">
    <name type="scientific">Rugamonas rubra</name>
    <dbReference type="NCBI Taxonomy" id="758825"/>
    <lineage>
        <taxon>Bacteria</taxon>
        <taxon>Pseudomonadati</taxon>
        <taxon>Pseudomonadota</taxon>
        <taxon>Betaproteobacteria</taxon>
        <taxon>Burkholderiales</taxon>
        <taxon>Oxalobacteraceae</taxon>
        <taxon>Telluria group</taxon>
        <taxon>Rugamonas</taxon>
    </lineage>
</organism>
<sequence>MGRTMEQMNLDAADPDQRLALIHQALVHRRHGIITTLLEETEHPDARGLFVFNALMVDVKAMMIDPSRAKPNNPTSDRASLAGSGAAFDRTSALWAAFGEAIERYSAAVHFDDQLHYASQDELGEAAVGAEQFVLFSPEQYAAEGFEYAAPDRGATRAWAAAADLHDAEREAYVPAQMVYLGMQVKDKREIVFQSSSTGLACGMDEPRAILSGLAEVVERDAFAAMWQMRYAPRALEVSEESWAKLLPGVQRALRHPSLEVRLWDITTDIGMPVVLCLARSKNDGTMSLGASAQLGVEQAVNKAVIEALHGYCWGSSILGAGTPLPERAAIRNPGDHFAYFLEQSRQGAMDFLFQNGQTVSSADPALRQLATLDDLLARLKALGHRALAVDVTSADIGSLGFCVVRALIPGLHPLLFGDGMFSRDERRLRKIAAFWGLDGVPPLNTDPHPFP</sequence>
<dbReference type="GO" id="GO:0005840">
    <property type="term" value="C:ribosome"/>
    <property type="evidence" value="ECO:0007669"/>
    <property type="project" value="UniProtKB-KW"/>
</dbReference>
<evidence type="ECO:0000313" key="2">
    <source>
        <dbReference type="EMBL" id="SFM61561.1"/>
    </source>
</evidence>
<dbReference type="InterPro" id="IPR003776">
    <property type="entry name" value="YcaO-like_dom"/>
</dbReference>
<dbReference type="Proteomes" id="UP000199470">
    <property type="component" value="Unassembled WGS sequence"/>
</dbReference>
<protein>
    <submittedName>
        <fullName evidence="2">Ribosomal protein S12 methylthiotransferase accessory factor</fullName>
    </submittedName>
</protein>
<dbReference type="AlphaFoldDB" id="A0A1I4SB52"/>
<feature type="domain" description="YcaO" evidence="1">
    <location>
        <begin position="85"/>
        <end position="452"/>
    </location>
</feature>
<dbReference type="Pfam" id="PF02624">
    <property type="entry name" value="YcaO"/>
    <property type="match status" value="1"/>
</dbReference>
<dbReference type="InterPro" id="IPR027624">
    <property type="entry name" value="TOMM_cyclo_SagD"/>
</dbReference>
<keyword evidence="2" id="KW-0689">Ribosomal protein</keyword>
<dbReference type="EMBL" id="FOTW01000025">
    <property type="protein sequence ID" value="SFM61561.1"/>
    <property type="molecule type" value="Genomic_DNA"/>
</dbReference>
<dbReference type="STRING" id="758825.SAMN02982985_04715"/>